<reference evidence="2" key="1">
    <citation type="journal article" date="2014" name="Int. J. Syst. Evol. Microbiol.">
        <title>Complete genome sequence of Corynebacterium casei LMG S-19264T (=DSM 44701T), isolated from a smear-ripened cheese.</title>
        <authorList>
            <consortium name="US DOE Joint Genome Institute (JGI-PGF)"/>
            <person name="Walter F."/>
            <person name="Albersmeier A."/>
            <person name="Kalinowski J."/>
            <person name="Ruckert C."/>
        </authorList>
    </citation>
    <scope>NUCLEOTIDE SEQUENCE</scope>
    <source>
        <strain evidence="2">CGMCC 4.7430</strain>
    </source>
</reference>
<reference evidence="2" key="2">
    <citation type="submission" date="2020-09" db="EMBL/GenBank/DDBJ databases">
        <authorList>
            <person name="Sun Q."/>
            <person name="Zhou Y."/>
        </authorList>
    </citation>
    <scope>NUCLEOTIDE SEQUENCE</scope>
    <source>
        <strain evidence="2">CGMCC 4.7430</strain>
    </source>
</reference>
<dbReference type="PANTHER" id="PTHR33169:SF14">
    <property type="entry name" value="TRANSCRIPTIONAL REGULATOR RV3488"/>
    <property type="match status" value="1"/>
</dbReference>
<dbReference type="AlphaFoldDB" id="A0A918A721"/>
<gene>
    <name evidence="2" type="ORF">GCM10012278_45840</name>
</gene>
<feature type="domain" description="Transcription regulator PadR N-terminal" evidence="1">
    <location>
        <begin position="28"/>
        <end position="90"/>
    </location>
</feature>
<dbReference type="EMBL" id="BMNK01000007">
    <property type="protein sequence ID" value="GGP09580.1"/>
    <property type="molecule type" value="Genomic_DNA"/>
</dbReference>
<keyword evidence="3" id="KW-1185">Reference proteome</keyword>
<dbReference type="Proteomes" id="UP000660745">
    <property type="component" value="Unassembled WGS sequence"/>
</dbReference>
<dbReference type="InterPro" id="IPR036388">
    <property type="entry name" value="WH-like_DNA-bd_sf"/>
</dbReference>
<dbReference type="Pfam" id="PF03551">
    <property type="entry name" value="PadR"/>
    <property type="match status" value="1"/>
</dbReference>
<protein>
    <submittedName>
        <fullName evidence="2">PadR family transcriptional regulator</fullName>
    </submittedName>
</protein>
<name>A0A918A721_9ACTN</name>
<organism evidence="2 3">
    <name type="scientific">Nonomuraea glycinis</name>
    <dbReference type="NCBI Taxonomy" id="2047744"/>
    <lineage>
        <taxon>Bacteria</taxon>
        <taxon>Bacillati</taxon>
        <taxon>Actinomycetota</taxon>
        <taxon>Actinomycetes</taxon>
        <taxon>Streptosporangiales</taxon>
        <taxon>Streptosporangiaceae</taxon>
        <taxon>Nonomuraea</taxon>
    </lineage>
</organism>
<dbReference type="InterPro" id="IPR005149">
    <property type="entry name" value="Tscrpt_reg_PadR_N"/>
</dbReference>
<dbReference type="PANTHER" id="PTHR33169">
    <property type="entry name" value="PADR-FAMILY TRANSCRIPTIONAL REGULATOR"/>
    <property type="match status" value="1"/>
</dbReference>
<comment type="caution">
    <text evidence="2">The sequence shown here is derived from an EMBL/GenBank/DDBJ whole genome shotgun (WGS) entry which is preliminary data.</text>
</comment>
<evidence type="ECO:0000313" key="2">
    <source>
        <dbReference type="EMBL" id="GGP09580.1"/>
    </source>
</evidence>
<evidence type="ECO:0000259" key="1">
    <source>
        <dbReference type="Pfam" id="PF03551"/>
    </source>
</evidence>
<evidence type="ECO:0000313" key="3">
    <source>
        <dbReference type="Proteomes" id="UP000660745"/>
    </source>
</evidence>
<dbReference type="RefSeq" id="WP_189140707.1">
    <property type="nucleotide sequence ID" value="NZ_BMNK01000007.1"/>
</dbReference>
<sequence>MVVIDDDALATHRQELRRGTVVLACLLILERPDYGYALLEALESKGFAVDANTLYPLLRRLEKQGLLTSEWNTEESRPRKFYRTSADGAELAATLTGDWTELNTAFRTLLKDES</sequence>
<dbReference type="Gene3D" id="1.10.10.10">
    <property type="entry name" value="Winged helix-like DNA-binding domain superfamily/Winged helix DNA-binding domain"/>
    <property type="match status" value="1"/>
</dbReference>
<dbReference type="SUPFAM" id="SSF46785">
    <property type="entry name" value="Winged helix' DNA-binding domain"/>
    <property type="match status" value="1"/>
</dbReference>
<dbReference type="InterPro" id="IPR052509">
    <property type="entry name" value="Metal_resp_DNA-bind_regulator"/>
</dbReference>
<dbReference type="InterPro" id="IPR036390">
    <property type="entry name" value="WH_DNA-bd_sf"/>
</dbReference>
<proteinExistence type="predicted"/>
<accession>A0A918A721</accession>